<accession>A0A6A2ZV84</accession>
<comment type="subunit">
    <text evidence="8">Component of the oligosaccharyltransferase (OST) complex.</text>
</comment>
<comment type="function">
    <text evidence="8">Subunit of the oligosaccharyl transferase (OST) complex that catalyzes the initial transfer of a defined glycan (Glc(3)Man(9)GlcNAc(2) in eukaryotes) from the lipid carrier dolichol-pyrophosphate to an asparagine residue within an Asn-X-Ser/Thr consensus motif in nascent polypeptide chains, the first step in protein N-glycosylation. N-glycosylation occurs cotranslationally and the complex associates with the Sec61 complex at the channel-forming translocon complex that mediates protein translocation across the endoplasmic reticulum (ER).</text>
</comment>
<dbReference type="Proteomes" id="UP000436088">
    <property type="component" value="Unassembled WGS sequence"/>
</dbReference>
<feature type="domain" description="OST48 middle" evidence="10">
    <location>
        <begin position="158"/>
        <end position="200"/>
    </location>
</feature>
<comment type="pathway">
    <text evidence="2 8">Protein modification; protein glycosylation.</text>
</comment>
<keyword evidence="7" id="KW-0472">Membrane</keyword>
<dbReference type="Pfam" id="PF03345">
    <property type="entry name" value="OST48_N"/>
    <property type="match status" value="1"/>
</dbReference>
<comment type="similarity">
    <text evidence="3 8">Belongs to the DDOST 48 kDa subunit family.</text>
</comment>
<evidence type="ECO:0000256" key="1">
    <source>
        <dbReference type="ARBA" id="ARBA00004479"/>
    </source>
</evidence>
<evidence type="ECO:0000256" key="5">
    <source>
        <dbReference type="ARBA" id="ARBA00022824"/>
    </source>
</evidence>
<dbReference type="PANTHER" id="PTHR10830">
    <property type="entry name" value="DOLICHYL-DIPHOSPHOOLIGOSACCHARIDE--PROTEIN GLYCOSYLTRANSFERASE 48 KDA SUBUNIT"/>
    <property type="match status" value="1"/>
</dbReference>
<keyword evidence="4" id="KW-0812">Transmembrane</keyword>
<reference evidence="11" key="1">
    <citation type="submission" date="2019-09" db="EMBL/GenBank/DDBJ databases">
        <title>Draft genome information of white flower Hibiscus syriacus.</title>
        <authorList>
            <person name="Kim Y.-M."/>
        </authorList>
    </citation>
    <scope>NUCLEOTIDE SEQUENCE [LARGE SCALE GENOMIC DNA]</scope>
    <source>
        <strain evidence="11">YM2019G1</strain>
    </source>
</reference>
<dbReference type="AlphaFoldDB" id="A0A6A2ZV84"/>
<keyword evidence="6" id="KW-1133">Transmembrane helix</keyword>
<keyword evidence="5 8" id="KW-0256">Endoplasmic reticulum</keyword>
<sequence length="202" mass="22060">MVIDHKSYSISGTEGDHSLISSDDFIQSDAVLGKTTIEAPVLFKGIAHSVNATNSLVLKVLSASPSAYSANPESKLLNPPSLTGSAISLVSVVQARNNARIMITGSLDLFSNKLLGASVQKAGSQDKYDKSGNEQFVTEISKWVFLERGHLKAVNLRHLRVGETDEPAMYRIKDDLKFSVEIHEWSGKSWELYVADDVQVQP</sequence>
<evidence type="ECO:0000256" key="6">
    <source>
        <dbReference type="ARBA" id="ARBA00022989"/>
    </source>
</evidence>
<gene>
    <name evidence="11" type="ORF">F3Y22_tig00110733pilonHSYRG00343</name>
</gene>
<dbReference type="PANTHER" id="PTHR10830:SF5">
    <property type="entry name" value="DOLICHYL-DIPHOSPHOOLIGOSACCHARIDE--PROTEIN GLYCOSYLTRANSFERASE 48 KDA SUBUNIT"/>
    <property type="match status" value="1"/>
</dbReference>
<proteinExistence type="inferred from homology"/>
<dbReference type="GO" id="GO:0016740">
    <property type="term" value="F:transferase activity"/>
    <property type="evidence" value="ECO:0007669"/>
    <property type="project" value="UniProtKB-KW"/>
</dbReference>
<evidence type="ECO:0000256" key="2">
    <source>
        <dbReference type="ARBA" id="ARBA00004922"/>
    </source>
</evidence>
<evidence type="ECO:0000259" key="9">
    <source>
        <dbReference type="Pfam" id="PF03345"/>
    </source>
</evidence>
<keyword evidence="12" id="KW-1185">Reference proteome</keyword>
<evidence type="ECO:0000256" key="3">
    <source>
        <dbReference type="ARBA" id="ARBA00008743"/>
    </source>
</evidence>
<dbReference type="InterPro" id="IPR055459">
    <property type="entry name" value="OST48_MD"/>
</dbReference>
<dbReference type="Pfam" id="PF23358">
    <property type="entry name" value="OST48_MD"/>
    <property type="match status" value="1"/>
</dbReference>
<dbReference type="UniPathway" id="UPA00378"/>
<evidence type="ECO:0000256" key="7">
    <source>
        <dbReference type="ARBA" id="ARBA00023136"/>
    </source>
</evidence>
<dbReference type="EMBL" id="VEPZ02001094">
    <property type="protein sequence ID" value="KAE8695179.1"/>
    <property type="molecule type" value="Genomic_DNA"/>
</dbReference>
<comment type="subcellular location">
    <subcellularLocation>
        <location evidence="8">Endoplasmic reticulum membrane</location>
        <topology evidence="8">Single-pass type I membrane protein</topology>
    </subcellularLocation>
    <subcellularLocation>
        <location evidence="1">Membrane</location>
        <topology evidence="1">Single-pass type I membrane protein</topology>
    </subcellularLocation>
</comment>
<dbReference type="InterPro" id="IPR055457">
    <property type="entry name" value="OST48_N"/>
</dbReference>
<evidence type="ECO:0000256" key="4">
    <source>
        <dbReference type="ARBA" id="ARBA00022692"/>
    </source>
</evidence>
<evidence type="ECO:0000313" key="11">
    <source>
        <dbReference type="EMBL" id="KAE8695179.1"/>
    </source>
</evidence>
<evidence type="ECO:0000313" key="12">
    <source>
        <dbReference type="Proteomes" id="UP000436088"/>
    </source>
</evidence>
<dbReference type="GO" id="GO:0018279">
    <property type="term" value="P:protein N-linked glycosylation via asparagine"/>
    <property type="evidence" value="ECO:0007669"/>
    <property type="project" value="UniProtKB-UniRule"/>
</dbReference>
<protein>
    <recommendedName>
        <fullName evidence="8">Dolichyl-diphosphooligosaccharide--protein glycosyltransferase 48 kDa subunit</fullName>
        <shortName evidence="8">Oligosaccharyl transferase 48 kDa subunit</shortName>
    </recommendedName>
</protein>
<evidence type="ECO:0000259" key="10">
    <source>
        <dbReference type="Pfam" id="PF23358"/>
    </source>
</evidence>
<evidence type="ECO:0000256" key="8">
    <source>
        <dbReference type="RuleBase" id="RU361142"/>
    </source>
</evidence>
<dbReference type="InterPro" id="IPR005013">
    <property type="entry name" value="DDOST_48_kDa_subunit"/>
</dbReference>
<comment type="caution">
    <text evidence="11">The sequence shown here is derived from an EMBL/GenBank/DDBJ whole genome shotgun (WGS) entry which is preliminary data.</text>
</comment>
<name>A0A6A2ZV84_HIBSY</name>
<organism evidence="11 12">
    <name type="scientific">Hibiscus syriacus</name>
    <name type="common">Rose of Sharon</name>
    <dbReference type="NCBI Taxonomy" id="106335"/>
    <lineage>
        <taxon>Eukaryota</taxon>
        <taxon>Viridiplantae</taxon>
        <taxon>Streptophyta</taxon>
        <taxon>Embryophyta</taxon>
        <taxon>Tracheophyta</taxon>
        <taxon>Spermatophyta</taxon>
        <taxon>Magnoliopsida</taxon>
        <taxon>eudicotyledons</taxon>
        <taxon>Gunneridae</taxon>
        <taxon>Pentapetalae</taxon>
        <taxon>rosids</taxon>
        <taxon>malvids</taxon>
        <taxon>Malvales</taxon>
        <taxon>Malvaceae</taxon>
        <taxon>Malvoideae</taxon>
        <taxon>Hibiscus</taxon>
    </lineage>
</organism>
<dbReference type="GO" id="GO:0008250">
    <property type="term" value="C:oligosaccharyltransferase complex"/>
    <property type="evidence" value="ECO:0007669"/>
    <property type="project" value="TreeGrafter"/>
</dbReference>
<feature type="domain" description="OST48 N-terminal" evidence="9">
    <location>
        <begin position="2"/>
        <end position="144"/>
    </location>
</feature>